<reference evidence="5 6" key="1">
    <citation type="submission" date="2024-06" db="EMBL/GenBank/DDBJ databases">
        <title>Genomic Encyclopedia of Type Strains, Phase IV (KMG-IV): sequencing the most valuable type-strain genomes for metagenomic binning, comparative biology and taxonomic classification.</title>
        <authorList>
            <person name="Goeker M."/>
        </authorList>
    </citation>
    <scope>NUCLEOTIDE SEQUENCE [LARGE SCALE GENOMIC DNA]</scope>
    <source>
        <strain evidence="5 6">DSM 26128</strain>
    </source>
</reference>
<accession>A0ABV2GET5</accession>
<evidence type="ECO:0000256" key="3">
    <source>
        <dbReference type="SAM" id="Phobius"/>
    </source>
</evidence>
<dbReference type="EMBL" id="JBEPLW010000034">
    <property type="protein sequence ID" value="MET3576799.1"/>
    <property type="molecule type" value="Genomic_DNA"/>
</dbReference>
<evidence type="ECO:0000256" key="2">
    <source>
        <dbReference type="SAM" id="MobiDB-lite"/>
    </source>
</evidence>
<dbReference type="InterPro" id="IPR050922">
    <property type="entry name" value="LytR/CpsA/Psr_CW_biosynth"/>
</dbReference>
<keyword evidence="6" id="KW-1185">Reference proteome</keyword>
<dbReference type="PANTHER" id="PTHR33392">
    <property type="entry name" value="POLYISOPRENYL-TEICHOIC ACID--PEPTIDOGLYCAN TEICHOIC ACID TRANSFERASE TAGU"/>
    <property type="match status" value="1"/>
</dbReference>
<evidence type="ECO:0000313" key="5">
    <source>
        <dbReference type="EMBL" id="MET3576799.1"/>
    </source>
</evidence>
<dbReference type="Gene3D" id="3.40.630.190">
    <property type="entry name" value="LCP protein"/>
    <property type="match status" value="1"/>
</dbReference>
<dbReference type="InterPro" id="IPR004474">
    <property type="entry name" value="LytR_CpsA_psr"/>
</dbReference>
<protein>
    <submittedName>
        <fullName evidence="5">LCP family protein required for cell wall assembly</fullName>
    </submittedName>
</protein>
<evidence type="ECO:0000256" key="1">
    <source>
        <dbReference type="ARBA" id="ARBA00006068"/>
    </source>
</evidence>
<comment type="similarity">
    <text evidence="1">Belongs to the LytR/CpsA/Psr (LCP) family.</text>
</comment>
<sequence>MKRTDYRKKRQTAKRKTVLKVSMILSLSIVLFVAAYGVFLMKKAEQAADGAFESVDREKSDLRAEKVKPLTHDVSVLFIGVDGTETRGESMEKSRSDALVLATLNKDDKTVKLVSIPRDSLVYIDKVGYKDKITHAHAFDGTRGSIDAVEELLDIPVDYYVEMNFHAFIDVVDALGGIEAEVPYERLEKDEFDNYTIQLEPGFQKLDGQHALALARTRKLDSDVERGKRQQMIMEAIVDKATNVTSISKYADVIDALGKNMKTNMTFEDMKSFLGYVKDGKPKMDMLNLEGKDDMSTGIYYWILDEQNLQDVQDILKSHLGLKPDTSNMSDASGAGTSNHEYATDSPSQ</sequence>
<proteinExistence type="inferred from homology"/>
<keyword evidence="3" id="KW-0812">Transmembrane</keyword>
<dbReference type="NCBIfam" id="TIGR00350">
    <property type="entry name" value="lytR_cpsA_psr"/>
    <property type="match status" value="1"/>
</dbReference>
<feature type="region of interest" description="Disordered" evidence="2">
    <location>
        <begin position="326"/>
        <end position="349"/>
    </location>
</feature>
<dbReference type="RefSeq" id="WP_354199168.1">
    <property type="nucleotide sequence ID" value="NZ_JBEPLW010000034.1"/>
</dbReference>
<feature type="domain" description="Cell envelope-related transcriptional attenuator" evidence="4">
    <location>
        <begin position="95"/>
        <end position="242"/>
    </location>
</feature>
<dbReference type="PANTHER" id="PTHR33392:SF3">
    <property type="entry name" value="POLYISOPRENYL-TEICHOIC ACID--PEPTIDOGLYCAN TEICHOIC ACID TRANSFERASE TAGT"/>
    <property type="match status" value="1"/>
</dbReference>
<dbReference type="Pfam" id="PF03816">
    <property type="entry name" value="LytR_cpsA_psr"/>
    <property type="match status" value="1"/>
</dbReference>
<comment type="caution">
    <text evidence="5">The sequence shown here is derived from an EMBL/GenBank/DDBJ whole genome shotgun (WGS) entry which is preliminary data.</text>
</comment>
<name>A0ABV2GET5_9BACL</name>
<feature type="transmembrane region" description="Helical" evidence="3">
    <location>
        <begin position="21"/>
        <end position="41"/>
    </location>
</feature>
<evidence type="ECO:0000313" key="6">
    <source>
        <dbReference type="Proteomes" id="UP001549099"/>
    </source>
</evidence>
<keyword evidence="3" id="KW-1133">Transmembrane helix</keyword>
<organism evidence="5 6">
    <name type="scientific">Bhargavaea ullalensis</name>
    <dbReference type="NCBI Taxonomy" id="1265685"/>
    <lineage>
        <taxon>Bacteria</taxon>
        <taxon>Bacillati</taxon>
        <taxon>Bacillota</taxon>
        <taxon>Bacilli</taxon>
        <taxon>Bacillales</taxon>
        <taxon>Caryophanaceae</taxon>
        <taxon>Bhargavaea</taxon>
    </lineage>
</organism>
<dbReference type="Proteomes" id="UP001549099">
    <property type="component" value="Unassembled WGS sequence"/>
</dbReference>
<evidence type="ECO:0000259" key="4">
    <source>
        <dbReference type="Pfam" id="PF03816"/>
    </source>
</evidence>
<gene>
    <name evidence="5" type="ORF">ABID49_002729</name>
</gene>
<keyword evidence="3" id="KW-0472">Membrane</keyword>